<proteinExistence type="predicted"/>
<keyword evidence="3" id="KW-1185">Reference proteome</keyword>
<gene>
    <name evidence="2" type="primary">PLCG2_1</name>
    <name evidence="2" type="ORF">P7K49_036821</name>
</gene>
<dbReference type="InterPro" id="IPR000909">
    <property type="entry name" value="PLipase_C_PInositol-sp_X_dom"/>
</dbReference>
<dbReference type="Proteomes" id="UP001266305">
    <property type="component" value="Unassembled WGS sequence"/>
</dbReference>
<sequence length="158" mass="18274">MQRYVLPLPSCPPSSTRSFPVILSIEEHCSVEQQRHMAKVFKDVFGDLLLMKPTEASADQLPSPSQLREKIIIKHKKLGPRGDVDVNVEDKKDEHKQQGELYMWDSIDQKWTRHYCAIADAKLSFSDDIEQTVEEEVPQLQEDPHLKMLLLLWVPWPG</sequence>
<evidence type="ECO:0000259" key="1">
    <source>
        <dbReference type="SMART" id="SM00148"/>
    </source>
</evidence>
<dbReference type="Gene3D" id="3.20.20.190">
    <property type="entry name" value="Phosphatidylinositol (PI) phosphodiesterase"/>
    <property type="match status" value="1"/>
</dbReference>
<feature type="domain" description="Phosphatidylinositol-specific phospholipase C X" evidence="1">
    <location>
        <begin position="2"/>
        <end position="76"/>
    </location>
</feature>
<dbReference type="SUPFAM" id="SSF51695">
    <property type="entry name" value="PLC-like phosphodiesterases"/>
    <property type="match status" value="1"/>
</dbReference>
<accession>A0ABQ9TLG3</accession>
<evidence type="ECO:0000313" key="2">
    <source>
        <dbReference type="EMBL" id="KAK2085521.1"/>
    </source>
</evidence>
<dbReference type="PANTHER" id="PTHR10336">
    <property type="entry name" value="PHOSPHOINOSITIDE-SPECIFIC PHOSPHOLIPASE C FAMILY PROTEIN"/>
    <property type="match status" value="1"/>
</dbReference>
<comment type="caution">
    <text evidence="2">The sequence shown here is derived from an EMBL/GenBank/DDBJ whole genome shotgun (WGS) entry which is preliminary data.</text>
</comment>
<evidence type="ECO:0000313" key="3">
    <source>
        <dbReference type="Proteomes" id="UP001266305"/>
    </source>
</evidence>
<protein>
    <submittedName>
        <fullName evidence="2">1-phosphatidylinositol 4,5-bisphosphate phosphodiesterase gamma-2</fullName>
    </submittedName>
</protein>
<dbReference type="PANTHER" id="PTHR10336:SF25">
    <property type="entry name" value="1-PHOSPHATIDYLINOSITOL 4,5-BISPHOSPHATE PHOSPHODIESTERASE GAMMA-2"/>
    <property type="match status" value="1"/>
</dbReference>
<dbReference type="InterPro" id="IPR001192">
    <property type="entry name" value="PI-PLC_fam"/>
</dbReference>
<dbReference type="SMART" id="SM00148">
    <property type="entry name" value="PLCXc"/>
    <property type="match status" value="1"/>
</dbReference>
<dbReference type="InterPro" id="IPR017946">
    <property type="entry name" value="PLC-like_Pdiesterase_TIM-brl"/>
</dbReference>
<name>A0ABQ9TLG3_SAGOE</name>
<organism evidence="2 3">
    <name type="scientific">Saguinus oedipus</name>
    <name type="common">Cotton-top tamarin</name>
    <name type="synonym">Oedipomidas oedipus</name>
    <dbReference type="NCBI Taxonomy" id="9490"/>
    <lineage>
        <taxon>Eukaryota</taxon>
        <taxon>Metazoa</taxon>
        <taxon>Chordata</taxon>
        <taxon>Craniata</taxon>
        <taxon>Vertebrata</taxon>
        <taxon>Euteleostomi</taxon>
        <taxon>Mammalia</taxon>
        <taxon>Eutheria</taxon>
        <taxon>Euarchontoglires</taxon>
        <taxon>Primates</taxon>
        <taxon>Haplorrhini</taxon>
        <taxon>Platyrrhini</taxon>
        <taxon>Cebidae</taxon>
        <taxon>Callitrichinae</taxon>
        <taxon>Saguinus</taxon>
    </lineage>
</organism>
<reference evidence="2 3" key="1">
    <citation type="submission" date="2023-05" db="EMBL/GenBank/DDBJ databases">
        <title>B98-5 Cell Line De Novo Hybrid Assembly: An Optical Mapping Approach.</title>
        <authorList>
            <person name="Kananen K."/>
            <person name="Auerbach J.A."/>
            <person name="Kautto E."/>
            <person name="Blachly J.S."/>
        </authorList>
    </citation>
    <scope>NUCLEOTIDE SEQUENCE [LARGE SCALE GENOMIC DNA]</scope>
    <source>
        <strain evidence="2">B95-8</strain>
        <tissue evidence="2">Cell line</tissue>
    </source>
</reference>
<dbReference type="Pfam" id="PF00388">
    <property type="entry name" value="PI-PLC-X"/>
    <property type="match status" value="1"/>
</dbReference>
<dbReference type="EMBL" id="JASSZA010000021">
    <property type="protein sequence ID" value="KAK2085521.1"/>
    <property type="molecule type" value="Genomic_DNA"/>
</dbReference>
<dbReference type="PROSITE" id="PS50007">
    <property type="entry name" value="PIPLC_X_DOMAIN"/>
    <property type="match status" value="1"/>
</dbReference>